<sequence length="177" mass="19369">NGRDVRLSNNRNNSNVLMPSSNTAQSIAKHNHDTETTFDSAYVDGDYNCVNNTHPDSLVLVNGMNTSIEDITIEDSGLGHAKDVDHMTEETSTVLPNFFMSEKDMQASIRALKIATGAANINKDTVRSENKVKAVSELVNKMTSSRSKTPALSLKIKQPPSAEEAKRIAKIFSSKML</sequence>
<feature type="non-terminal residue" evidence="1">
    <location>
        <position position="1"/>
    </location>
</feature>
<proteinExistence type="predicted"/>
<accession>A0A0B6ZFY6</accession>
<dbReference type="AlphaFoldDB" id="A0A0B6ZFY6"/>
<protein>
    <submittedName>
        <fullName evidence="1">Uncharacterized protein</fullName>
    </submittedName>
</protein>
<reference evidence="1" key="1">
    <citation type="submission" date="2014-12" db="EMBL/GenBank/DDBJ databases">
        <title>Insight into the proteome of Arion vulgaris.</title>
        <authorList>
            <person name="Aradska J."/>
            <person name="Bulat T."/>
            <person name="Smidak R."/>
            <person name="Sarate P."/>
            <person name="Gangsoo J."/>
            <person name="Sialana F."/>
            <person name="Bilban M."/>
            <person name="Lubec G."/>
        </authorList>
    </citation>
    <scope>NUCLEOTIDE SEQUENCE</scope>
    <source>
        <tissue evidence="1">Skin</tissue>
    </source>
</reference>
<organism evidence="1">
    <name type="scientific">Arion vulgaris</name>
    <dbReference type="NCBI Taxonomy" id="1028688"/>
    <lineage>
        <taxon>Eukaryota</taxon>
        <taxon>Metazoa</taxon>
        <taxon>Spiralia</taxon>
        <taxon>Lophotrochozoa</taxon>
        <taxon>Mollusca</taxon>
        <taxon>Gastropoda</taxon>
        <taxon>Heterobranchia</taxon>
        <taxon>Euthyneura</taxon>
        <taxon>Panpulmonata</taxon>
        <taxon>Eupulmonata</taxon>
        <taxon>Stylommatophora</taxon>
        <taxon>Helicina</taxon>
        <taxon>Arionoidea</taxon>
        <taxon>Arionidae</taxon>
        <taxon>Arion</taxon>
    </lineage>
</organism>
<dbReference type="EMBL" id="HACG01020644">
    <property type="protein sequence ID" value="CEK67509.1"/>
    <property type="molecule type" value="Transcribed_RNA"/>
</dbReference>
<evidence type="ECO:0000313" key="1">
    <source>
        <dbReference type="EMBL" id="CEK67509.1"/>
    </source>
</evidence>
<gene>
    <name evidence="1" type="primary">ORF62864</name>
</gene>
<name>A0A0B6ZFY6_9EUPU</name>